<feature type="chain" id="PRO_5035891658" description="Leucine-rich repeat-containing N-terminal plant-type domain-containing protein" evidence="7">
    <location>
        <begin position="30"/>
        <end position="813"/>
    </location>
</feature>
<keyword evidence="2" id="KW-0433">Leucine-rich repeat</keyword>
<keyword evidence="5 6" id="KW-0472">Membrane</keyword>
<dbReference type="PANTHER" id="PTHR48065:SF75">
    <property type="entry name" value="LEUCINE-RICH REPEAT-CONTAINING N-TERMINAL PLANT-TYPE DOMAIN-CONTAINING PROTEIN"/>
    <property type="match status" value="1"/>
</dbReference>
<dbReference type="AlphaFoldDB" id="A0A8T0IA90"/>
<dbReference type="Pfam" id="PF23598">
    <property type="entry name" value="LRR_14"/>
    <property type="match status" value="1"/>
</dbReference>
<keyword evidence="11" id="KW-1185">Reference proteome</keyword>
<feature type="domain" description="Leucine-rich repeat-containing N-terminal plant-type" evidence="8">
    <location>
        <begin position="103"/>
        <end position="145"/>
    </location>
</feature>
<dbReference type="FunFam" id="3.80.10.10:FF:000095">
    <property type="entry name" value="LRR receptor-like serine/threonine-protein kinase GSO1"/>
    <property type="match status" value="1"/>
</dbReference>
<dbReference type="InterPro" id="IPR013210">
    <property type="entry name" value="LRR_N_plant-typ"/>
</dbReference>
<evidence type="ECO:0000256" key="6">
    <source>
        <dbReference type="SAM" id="Phobius"/>
    </source>
</evidence>
<evidence type="ECO:0000313" key="10">
    <source>
        <dbReference type="EMBL" id="KAG0579869.1"/>
    </source>
</evidence>
<evidence type="ECO:0000313" key="11">
    <source>
        <dbReference type="Proteomes" id="UP000822688"/>
    </source>
</evidence>
<accession>A0A8T0IA90</accession>
<evidence type="ECO:0000256" key="4">
    <source>
        <dbReference type="ARBA" id="ARBA00022737"/>
    </source>
</evidence>
<feature type="domain" description="Disease resistance R13L4/SHOC-2-like LRR" evidence="9">
    <location>
        <begin position="235"/>
        <end position="508"/>
    </location>
</feature>
<evidence type="ECO:0000256" key="3">
    <source>
        <dbReference type="ARBA" id="ARBA00022729"/>
    </source>
</evidence>
<dbReference type="Gene3D" id="3.80.10.10">
    <property type="entry name" value="Ribonuclease Inhibitor"/>
    <property type="match status" value="4"/>
</dbReference>
<dbReference type="Proteomes" id="UP000822688">
    <property type="component" value="Chromosome 4"/>
</dbReference>
<keyword evidence="3 7" id="KW-0732">Signal</keyword>
<dbReference type="FunFam" id="3.80.10.10:FF:000400">
    <property type="entry name" value="Nuclear pore complex protein NUP107"/>
    <property type="match status" value="1"/>
</dbReference>
<gene>
    <name evidence="10" type="ORF">KC19_4G130000</name>
</gene>
<dbReference type="SMART" id="SM00369">
    <property type="entry name" value="LRR_TYP"/>
    <property type="match status" value="9"/>
</dbReference>
<dbReference type="SUPFAM" id="SSF52047">
    <property type="entry name" value="RNI-like"/>
    <property type="match status" value="1"/>
</dbReference>
<evidence type="ECO:0000256" key="7">
    <source>
        <dbReference type="SAM" id="SignalP"/>
    </source>
</evidence>
<feature type="transmembrane region" description="Helical" evidence="6">
    <location>
        <begin position="767"/>
        <end position="792"/>
    </location>
</feature>
<dbReference type="GO" id="GO:0016020">
    <property type="term" value="C:membrane"/>
    <property type="evidence" value="ECO:0007669"/>
    <property type="project" value="UniProtKB-SubCell"/>
</dbReference>
<dbReference type="SUPFAM" id="SSF52058">
    <property type="entry name" value="L domain-like"/>
    <property type="match status" value="1"/>
</dbReference>
<evidence type="ECO:0000259" key="9">
    <source>
        <dbReference type="Pfam" id="PF23598"/>
    </source>
</evidence>
<sequence length="813" mass="88325">MTINGVTSSLLALYILFLSLSLLTRVALSAPTQDDHLFRNHWKSPNTTDRLSRSRRLESLIGNTGGASIRRPTETYKTIDSDGGMKISMSRSLIASNATLTSATEGNALIAFRNSIQTDPTGALANWTVENIPSYCSIWTGVSCNPTGKVIRIHLPELELNGTITPMIGDLVHLEFLNLSLNNFWGPIPSELVTCQNLSGLDLSMNSLNGELPELFSLPKLEKLWLAFNNISGPLPEFTRCESLVSLYMDSTNISGAIPSSLRNCQNLVYLNLYNTNNLNGSIPVSLGELHQLVDLYLGYNKLTGHIPGELGLLKNLTFLHLGSNNLEGSIPPSLGNCSSLKAVLLGGNNLSGIIPEEFGNMTALIALDLGANYLNGTIPASLGNLSKLQYLELAVNNLTGSIPQELGGCLSLKHFSLAFNNLAGGIPKFLGNFSSLVNLIMVNNSFIDNAVAISILSQCPKLETLMLDSNKLYGSLQPDFFTKFPSLKYFSVSYNMLTGGIPSSFSSRVPSSLVLMDFSQNKFTGGLPVQVDSTYLPSLRFLLFSDNKLEGSIPSWIGSLKSLQILDLSRNRLTGPIPQDFRNLSGFKIQPDADQSEDSSIVQAGAFYLRTLDLSGSSLNVSFDFGMYKAATTMDLSSNALQGGLPQEIADLVGIKYLNLSNNNFEGEIWSDIQNLKALETLDLSRNNLSGRIPSTISSSVNQYNVSFNNLDGPIPSGGQFDTFTDISIYLPGNPRLCGAIIHRPCDKVPDTQTFHISDFISIPGFGIGVAGGFCTVLVTILVWAPARLFVFRPAGKRKEPSAYGLFKFRFY</sequence>
<keyword evidence="6" id="KW-0812">Transmembrane</keyword>
<keyword evidence="4" id="KW-0677">Repeat</keyword>
<proteinExistence type="predicted"/>
<dbReference type="SMART" id="SM00365">
    <property type="entry name" value="LRR_SD22"/>
    <property type="match status" value="4"/>
</dbReference>
<evidence type="ECO:0000256" key="2">
    <source>
        <dbReference type="ARBA" id="ARBA00022614"/>
    </source>
</evidence>
<keyword evidence="6" id="KW-1133">Transmembrane helix</keyword>
<comment type="subcellular location">
    <subcellularLocation>
        <location evidence="1">Membrane</location>
        <topology evidence="1">Single-pass membrane protein</topology>
    </subcellularLocation>
</comment>
<evidence type="ECO:0000256" key="1">
    <source>
        <dbReference type="ARBA" id="ARBA00004167"/>
    </source>
</evidence>
<reference evidence="10" key="1">
    <citation type="submission" date="2020-06" db="EMBL/GenBank/DDBJ databases">
        <title>WGS assembly of Ceratodon purpureus strain R40.</title>
        <authorList>
            <person name="Carey S.B."/>
            <person name="Jenkins J."/>
            <person name="Shu S."/>
            <person name="Lovell J.T."/>
            <person name="Sreedasyam A."/>
            <person name="Maumus F."/>
            <person name="Tiley G.P."/>
            <person name="Fernandez-Pozo N."/>
            <person name="Barry K."/>
            <person name="Chen C."/>
            <person name="Wang M."/>
            <person name="Lipzen A."/>
            <person name="Daum C."/>
            <person name="Saski C.A."/>
            <person name="Payton A.C."/>
            <person name="Mcbreen J.C."/>
            <person name="Conrad R.E."/>
            <person name="Kollar L.M."/>
            <person name="Olsson S."/>
            <person name="Huttunen S."/>
            <person name="Landis J.B."/>
            <person name="Wickett N.J."/>
            <person name="Johnson M.G."/>
            <person name="Rensing S.A."/>
            <person name="Grimwood J."/>
            <person name="Schmutz J."/>
            <person name="Mcdaniel S.F."/>
        </authorList>
    </citation>
    <scope>NUCLEOTIDE SEQUENCE</scope>
    <source>
        <strain evidence="10">R40</strain>
    </source>
</reference>
<comment type="caution">
    <text evidence="10">The sequence shown here is derived from an EMBL/GenBank/DDBJ whole genome shotgun (WGS) entry which is preliminary data.</text>
</comment>
<evidence type="ECO:0008006" key="12">
    <source>
        <dbReference type="Google" id="ProtNLM"/>
    </source>
</evidence>
<evidence type="ECO:0000256" key="5">
    <source>
        <dbReference type="ARBA" id="ARBA00023136"/>
    </source>
</evidence>
<dbReference type="InterPro" id="IPR032675">
    <property type="entry name" value="LRR_dom_sf"/>
</dbReference>
<dbReference type="Pfam" id="PF08263">
    <property type="entry name" value="LRRNT_2"/>
    <property type="match status" value="1"/>
</dbReference>
<dbReference type="GO" id="GO:0009653">
    <property type="term" value="P:anatomical structure morphogenesis"/>
    <property type="evidence" value="ECO:0007669"/>
    <property type="project" value="UniProtKB-ARBA"/>
</dbReference>
<dbReference type="FunFam" id="3.80.10.10:FF:000383">
    <property type="entry name" value="Leucine-rich repeat receptor protein kinase EMS1"/>
    <property type="match status" value="2"/>
</dbReference>
<dbReference type="Pfam" id="PF00560">
    <property type="entry name" value="LRR_1"/>
    <property type="match status" value="5"/>
</dbReference>
<dbReference type="EMBL" id="CM026424">
    <property type="protein sequence ID" value="KAG0579869.1"/>
    <property type="molecule type" value="Genomic_DNA"/>
</dbReference>
<organism evidence="10 11">
    <name type="scientific">Ceratodon purpureus</name>
    <name type="common">Fire moss</name>
    <name type="synonym">Dicranum purpureum</name>
    <dbReference type="NCBI Taxonomy" id="3225"/>
    <lineage>
        <taxon>Eukaryota</taxon>
        <taxon>Viridiplantae</taxon>
        <taxon>Streptophyta</taxon>
        <taxon>Embryophyta</taxon>
        <taxon>Bryophyta</taxon>
        <taxon>Bryophytina</taxon>
        <taxon>Bryopsida</taxon>
        <taxon>Dicranidae</taxon>
        <taxon>Pseudoditrichales</taxon>
        <taxon>Ditrichaceae</taxon>
        <taxon>Ceratodon</taxon>
    </lineage>
</organism>
<dbReference type="PRINTS" id="PR00019">
    <property type="entry name" value="LEURICHRPT"/>
</dbReference>
<dbReference type="GO" id="GO:0099402">
    <property type="term" value="P:plant organ development"/>
    <property type="evidence" value="ECO:0007669"/>
    <property type="project" value="UniProtKB-ARBA"/>
</dbReference>
<dbReference type="PANTHER" id="PTHR48065">
    <property type="entry name" value="OS10G0469600 PROTEIN"/>
    <property type="match status" value="1"/>
</dbReference>
<dbReference type="InterPro" id="IPR003591">
    <property type="entry name" value="Leu-rich_rpt_typical-subtyp"/>
</dbReference>
<dbReference type="InterPro" id="IPR001611">
    <property type="entry name" value="Leu-rich_rpt"/>
</dbReference>
<protein>
    <recommendedName>
        <fullName evidence="12">Leucine-rich repeat-containing N-terminal plant-type domain-containing protein</fullName>
    </recommendedName>
</protein>
<evidence type="ECO:0000259" key="8">
    <source>
        <dbReference type="Pfam" id="PF08263"/>
    </source>
</evidence>
<feature type="signal peptide" evidence="7">
    <location>
        <begin position="1"/>
        <end position="29"/>
    </location>
</feature>
<dbReference type="InterPro" id="IPR055414">
    <property type="entry name" value="LRR_R13L4/SHOC2-like"/>
</dbReference>
<name>A0A8T0IA90_CERPU</name>